<comment type="cofactor">
    <cofactor evidence="1">
        <name>FAD</name>
        <dbReference type="ChEBI" id="CHEBI:57692"/>
    </cofactor>
</comment>
<evidence type="ECO:0000256" key="1">
    <source>
        <dbReference type="ARBA" id="ARBA00001974"/>
    </source>
</evidence>
<dbReference type="InterPro" id="IPR016164">
    <property type="entry name" value="FAD-linked_Oxase-like_C"/>
</dbReference>
<name>A0AAU7TIZ0_9ACTN</name>
<accession>A0AAU7TIZ0</accession>
<evidence type="ECO:0000259" key="6">
    <source>
        <dbReference type="PROSITE" id="PS51387"/>
    </source>
</evidence>
<dbReference type="Gene3D" id="3.30.465.10">
    <property type="match status" value="1"/>
</dbReference>
<keyword evidence="5" id="KW-0560">Oxidoreductase</keyword>
<evidence type="ECO:0000256" key="5">
    <source>
        <dbReference type="ARBA" id="ARBA00023002"/>
    </source>
</evidence>
<dbReference type="Gene3D" id="3.40.462.20">
    <property type="match status" value="1"/>
</dbReference>
<dbReference type="InterPro" id="IPR006094">
    <property type="entry name" value="Oxid_FAD_bind_N"/>
</dbReference>
<dbReference type="AlphaFoldDB" id="A0AAU7TIZ0"/>
<proteinExistence type="inferred from homology"/>
<dbReference type="PANTHER" id="PTHR42973">
    <property type="entry name" value="BINDING OXIDOREDUCTASE, PUTATIVE (AFU_ORTHOLOGUE AFUA_1G17690)-RELATED"/>
    <property type="match status" value="1"/>
</dbReference>
<dbReference type="GO" id="GO:0016491">
    <property type="term" value="F:oxidoreductase activity"/>
    <property type="evidence" value="ECO:0007669"/>
    <property type="project" value="UniProtKB-KW"/>
</dbReference>
<protein>
    <submittedName>
        <fullName evidence="7">FAD-binding oxidoreductase</fullName>
    </submittedName>
</protein>
<dbReference type="PANTHER" id="PTHR42973:SF39">
    <property type="entry name" value="FAD-BINDING PCMH-TYPE DOMAIN-CONTAINING PROTEIN"/>
    <property type="match status" value="1"/>
</dbReference>
<dbReference type="Pfam" id="PF08031">
    <property type="entry name" value="BBE"/>
    <property type="match status" value="1"/>
</dbReference>
<evidence type="ECO:0000256" key="3">
    <source>
        <dbReference type="ARBA" id="ARBA00022630"/>
    </source>
</evidence>
<dbReference type="EMBL" id="CP158165">
    <property type="protein sequence ID" value="XBV26630.1"/>
    <property type="molecule type" value="Genomic_DNA"/>
</dbReference>
<organism evidence="7">
    <name type="scientific">Kribbella sp. HUAS MG21</name>
    <dbReference type="NCBI Taxonomy" id="3160966"/>
    <lineage>
        <taxon>Bacteria</taxon>
        <taxon>Bacillati</taxon>
        <taxon>Actinomycetota</taxon>
        <taxon>Actinomycetes</taxon>
        <taxon>Propionibacteriales</taxon>
        <taxon>Kribbellaceae</taxon>
        <taxon>Kribbella</taxon>
    </lineage>
</organism>
<dbReference type="InterPro" id="IPR036318">
    <property type="entry name" value="FAD-bd_PCMH-like_sf"/>
</dbReference>
<dbReference type="SUPFAM" id="SSF56176">
    <property type="entry name" value="FAD-binding/transporter-associated domain-like"/>
    <property type="match status" value="1"/>
</dbReference>
<dbReference type="InterPro" id="IPR016169">
    <property type="entry name" value="FAD-bd_PCMH_sub2"/>
</dbReference>
<gene>
    <name evidence="7" type="ORF">ABN611_09400</name>
</gene>
<comment type="similarity">
    <text evidence="2">Belongs to the oxygen-dependent FAD-linked oxidoreductase family.</text>
</comment>
<dbReference type="GO" id="GO:0071949">
    <property type="term" value="F:FAD binding"/>
    <property type="evidence" value="ECO:0007669"/>
    <property type="project" value="InterPro"/>
</dbReference>
<evidence type="ECO:0000313" key="7">
    <source>
        <dbReference type="EMBL" id="XBV26630.1"/>
    </source>
</evidence>
<dbReference type="Gene3D" id="3.30.43.10">
    <property type="entry name" value="Uridine Diphospho-n-acetylenolpyruvylglucosamine Reductase, domain 2"/>
    <property type="match status" value="1"/>
</dbReference>
<feature type="domain" description="FAD-binding PCMH-type" evidence="6">
    <location>
        <begin position="38"/>
        <end position="208"/>
    </location>
</feature>
<dbReference type="SUPFAM" id="SSF55103">
    <property type="entry name" value="FAD-linked oxidases, C-terminal domain"/>
    <property type="match status" value="1"/>
</dbReference>
<dbReference type="InterPro" id="IPR050416">
    <property type="entry name" value="FAD-linked_Oxidoreductase"/>
</dbReference>
<dbReference type="InterPro" id="IPR016166">
    <property type="entry name" value="FAD-bd_PCMH"/>
</dbReference>
<dbReference type="Pfam" id="PF01565">
    <property type="entry name" value="FAD_binding_4"/>
    <property type="match status" value="1"/>
</dbReference>
<dbReference type="RefSeq" id="WP_350279428.1">
    <property type="nucleotide sequence ID" value="NZ_CP158165.1"/>
</dbReference>
<reference evidence="7" key="1">
    <citation type="submission" date="2024-06" db="EMBL/GenBank/DDBJ databases">
        <title>Kribbella sp. strain HUAS MG21 genome sequences.</title>
        <authorList>
            <person name="Mo P."/>
        </authorList>
    </citation>
    <scope>NUCLEOTIDE SEQUENCE</scope>
    <source>
        <strain evidence="7">HUAS MG21</strain>
    </source>
</reference>
<evidence type="ECO:0000256" key="4">
    <source>
        <dbReference type="ARBA" id="ARBA00022827"/>
    </source>
</evidence>
<dbReference type="InterPro" id="IPR016167">
    <property type="entry name" value="FAD-bd_PCMH_sub1"/>
</dbReference>
<keyword evidence="3" id="KW-0285">Flavoprotein</keyword>
<dbReference type="PROSITE" id="PS51387">
    <property type="entry name" value="FAD_PCMH"/>
    <property type="match status" value="1"/>
</dbReference>
<keyword evidence="4" id="KW-0274">FAD</keyword>
<sequence>MTQLAEEFEALRANLQGTVLTPADEGYDAARRLWNAEHVREPAVIVQPRSAADVQAAVRYAVAEGLEIAVRGGAHNMAGLSSVDGGLMIDLSLLNQVSVDPEARRARAGGGALLGDLDAATQEHGLAVPAGIVSHTGVGGLTLGGGMGLLTRMHGLSIDNLESVQIVTADGSLRRAAADENADLFWAVRGGGGNFGVVTEFEFRLHQAGPIVNYGIAFFDQADGAQMLRAAREVIPALPREVNVVIACLNAPPAPFVPAEHHFKLGYALVAVGFGSAEQHAEAMQRLRGSVAPLFEFATPMPYVAVQQLLDEPNAWGTYHYEKGTYLSELSDGVIDVITEQFPLKTSPLSVTMFYHLDNGYLETADDATAFSGQRAERYAMFVIATTPVLEALEAERAWVRKFWNALQPHAINIGSYVNGLTDPDEDRLRASYGTKYDRLVDIKRKYDPTNIFHRNQNIKP</sequence>
<evidence type="ECO:0000256" key="2">
    <source>
        <dbReference type="ARBA" id="ARBA00005466"/>
    </source>
</evidence>
<dbReference type="InterPro" id="IPR012951">
    <property type="entry name" value="BBE"/>
</dbReference>